<accession>A0ABR2NBI0</accession>
<proteinExistence type="predicted"/>
<evidence type="ECO:0000313" key="2">
    <source>
        <dbReference type="Proteomes" id="UP001396334"/>
    </source>
</evidence>
<sequence length="274" mass="30472">MASYLAQSHLGTIDLTQEEQSSIFTPSVAWDTSSIDPSVLLIGKLFATKEIDNQKFIHAFTFIWKMDQLISISPICANFFRIHFEIESKCYEILNRGPWLFKDDWLALAPFDLSSNVQDQTFNALNLLVRVHDLPSVLMESDSMAIKIGSSLGSLIGTVTKTDTKCIDACPTVKFTTATKLQYGYWMRYSPPSSGYSRLQSRINHFAAKSRSPNLGTVNVSTGKETFVETIQSSSEDLNAKIVTDPLNQLVGSQYATANPMAMDNFTPTPLMVV</sequence>
<evidence type="ECO:0008006" key="3">
    <source>
        <dbReference type="Google" id="ProtNLM"/>
    </source>
</evidence>
<protein>
    <recommendedName>
        <fullName evidence="3">DUF4283 domain-containing protein</fullName>
    </recommendedName>
</protein>
<comment type="caution">
    <text evidence="1">The sequence shown here is derived from an EMBL/GenBank/DDBJ whole genome shotgun (WGS) entry which is preliminary data.</text>
</comment>
<gene>
    <name evidence="1" type="ORF">V6N11_054847</name>
</gene>
<reference evidence="1 2" key="1">
    <citation type="journal article" date="2024" name="G3 (Bethesda)">
        <title>Genome assembly of Hibiscus sabdariffa L. provides insights into metabolisms of medicinal natural products.</title>
        <authorList>
            <person name="Kim T."/>
        </authorList>
    </citation>
    <scope>NUCLEOTIDE SEQUENCE [LARGE SCALE GENOMIC DNA]</scope>
    <source>
        <strain evidence="1">TK-2024</strain>
        <tissue evidence="1">Old leaves</tissue>
    </source>
</reference>
<dbReference type="EMBL" id="JBBPBN010000186">
    <property type="protein sequence ID" value="KAK8973428.1"/>
    <property type="molecule type" value="Genomic_DNA"/>
</dbReference>
<organism evidence="1 2">
    <name type="scientific">Hibiscus sabdariffa</name>
    <name type="common">roselle</name>
    <dbReference type="NCBI Taxonomy" id="183260"/>
    <lineage>
        <taxon>Eukaryota</taxon>
        <taxon>Viridiplantae</taxon>
        <taxon>Streptophyta</taxon>
        <taxon>Embryophyta</taxon>
        <taxon>Tracheophyta</taxon>
        <taxon>Spermatophyta</taxon>
        <taxon>Magnoliopsida</taxon>
        <taxon>eudicotyledons</taxon>
        <taxon>Gunneridae</taxon>
        <taxon>Pentapetalae</taxon>
        <taxon>rosids</taxon>
        <taxon>malvids</taxon>
        <taxon>Malvales</taxon>
        <taxon>Malvaceae</taxon>
        <taxon>Malvoideae</taxon>
        <taxon>Hibiscus</taxon>
    </lineage>
</organism>
<evidence type="ECO:0000313" key="1">
    <source>
        <dbReference type="EMBL" id="KAK8973428.1"/>
    </source>
</evidence>
<name>A0ABR2NBI0_9ROSI</name>
<keyword evidence="2" id="KW-1185">Reference proteome</keyword>
<dbReference type="Proteomes" id="UP001396334">
    <property type="component" value="Unassembled WGS sequence"/>
</dbReference>